<dbReference type="EMBL" id="NRSZ01000829">
    <property type="protein sequence ID" value="PNY24920.1"/>
    <property type="molecule type" value="Genomic_DNA"/>
</dbReference>
<dbReference type="Proteomes" id="UP000236621">
    <property type="component" value="Unassembled WGS sequence"/>
</dbReference>
<feature type="transmembrane region" description="Helical" evidence="1">
    <location>
        <begin position="180"/>
        <end position="200"/>
    </location>
</feature>
<dbReference type="OrthoDB" id="419711at2759"/>
<dbReference type="PANTHER" id="PTHR12242:SF1">
    <property type="entry name" value="MYND-TYPE DOMAIN-CONTAINING PROTEIN"/>
    <property type="match status" value="1"/>
</dbReference>
<feature type="transmembrane region" description="Helical" evidence="1">
    <location>
        <begin position="73"/>
        <end position="95"/>
    </location>
</feature>
<reference evidence="2 3" key="1">
    <citation type="submission" date="2017-08" db="EMBL/GenBank/DDBJ databases">
        <title>Harnessing the power of phylogenomics to disentangle the directionality and signatures of interkingdom host jumping in the parasitic fungal genus Tolypocladium.</title>
        <authorList>
            <person name="Quandt C.A."/>
            <person name="Patterson W."/>
            <person name="Spatafora J.W."/>
        </authorList>
    </citation>
    <scope>NUCLEOTIDE SEQUENCE [LARGE SCALE GENOMIC DNA]</scope>
    <source>
        <strain evidence="2 3">CBS 113982</strain>
    </source>
</reference>
<dbReference type="AlphaFoldDB" id="A0A2K3QBJ5"/>
<keyword evidence="3" id="KW-1185">Reference proteome</keyword>
<protein>
    <recommendedName>
        <fullName evidence="4">FAR-17a/AIG1-like protein</fullName>
    </recommendedName>
</protein>
<evidence type="ECO:0008006" key="4">
    <source>
        <dbReference type="Google" id="ProtNLM"/>
    </source>
</evidence>
<evidence type="ECO:0000313" key="2">
    <source>
        <dbReference type="EMBL" id="PNY24920.1"/>
    </source>
</evidence>
<keyword evidence="1" id="KW-0472">Membrane</keyword>
<dbReference type="STRING" id="45235.A0A2K3QBJ5"/>
<evidence type="ECO:0000313" key="3">
    <source>
        <dbReference type="Proteomes" id="UP000236621"/>
    </source>
</evidence>
<feature type="transmembrane region" description="Helical" evidence="1">
    <location>
        <begin position="220"/>
        <end position="244"/>
    </location>
</feature>
<sequence>MACALKDVFSFGSGLWDPSHRFETSWLLGPWLLFLCRAVICIYAFATLLFIIGWTCAHAPLGGCLAVRQSFSYFTVLTYWGLAFYFLVAALHTLTYALTGRPLLDRFPHPLQALHALFYTSIVTFPFLVTIVYWAILYKNPWFPREFDAWHNVSQHALNSLFALFELVVARTAPPPPVHLVWLIAVLLAYLAVAYITLAAQGFYTYSFLDHDAVGGRGYVAAYIVGIAVGIVVIFGIVYGLIFLRRWVTETKLGMEGRFASQPVRGDDAEMNTIGRKGARSIEAERSAAAA</sequence>
<comment type="caution">
    <text evidence="2">The sequence shown here is derived from an EMBL/GenBank/DDBJ whole genome shotgun (WGS) entry which is preliminary data.</text>
</comment>
<evidence type="ECO:0000256" key="1">
    <source>
        <dbReference type="SAM" id="Phobius"/>
    </source>
</evidence>
<keyword evidence="1" id="KW-0812">Transmembrane</keyword>
<feature type="transmembrane region" description="Helical" evidence="1">
    <location>
        <begin position="116"/>
        <end position="136"/>
    </location>
</feature>
<dbReference type="GO" id="GO:0016020">
    <property type="term" value="C:membrane"/>
    <property type="evidence" value="ECO:0007669"/>
    <property type="project" value="TreeGrafter"/>
</dbReference>
<organism evidence="2 3">
    <name type="scientific">Tolypocladium capitatum</name>
    <dbReference type="NCBI Taxonomy" id="45235"/>
    <lineage>
        <taxon>Eukaryota</taxon>
        <taxon>Fungi</taxon>
        <taxon>Dikarya</taxon>
        <taxon>Ascomycota</taxon>
        <taxon>Pezizomycotina</taxon>
        <taxon>Sordariomycetes</taxon>
        <taxon>Hypocreomycetidae</taxon>
        <taxon>Hypocreales</taxon>
        <taxon>Ophiocordycipitaceae</taxon>
        <taxon>Tolypocladium</taxon>
    </lineage>
</organism>
<feature type="transmembrane region" description="Helical" evidence="1">
    <location>
        <begin position="31"/>
        <end position="53"/>
    </location>
</feature>
<proteinExistence type="predicted"/>
<dbReference type="PANTHER" id="PTHR12242">
    <property type="entry name" value="OS02G0130600 PROTEIN-RELATED"/>
    <property type="match status" value="1"/>
</dbReference>
<keyword evidence="1" id="KW-1133">Transmembrane helix</keyword>
<gene>
    <name evidence="2" type="ORF">TCAP_05141</name>
</gene>
<name>A0A2K3QBJ5_9HYPO</name>
<accession>A0A2K3QBJ5</accession>